<dbReference type="InterPro" id="IPR052721">
    <property type="entry name" value="ET_Amicyanin"/>
</dbReference>
<gene>
    <name evidence="1" type="ORF">COT71_00355</name>
</gene>
<dbReference type="Proteomes" id="UP000230731">
    <property type="component" value="Unassembled WGS sequence"/>
</dbReference>
<evidence type="ECO:0000313" key="1">
    <source>
        <dbReference type="EMBL" id="PIT98486.1"/>
    </source>
</evidence>
<dbReference type="InterPro" id="IPR008972">
    <property type="entry name" value="Cupredoxin"/>
</dbReference>
<proteinExistence type="predicted"/>
<name>A0A2M6X0A9_9BACT</name>
<dbReference type="PANTHER" id="PTHR36507">
    <property type="entry name" value="BLL1555 PROTEIN"/>
    <property type="match status" value="1"/>
</dbReference>
<accession>A0A2M6X0A9</accession>
<sequence length="171" mass="18351">MKSISLIIGLIVLAVLVAGGVYVYRTTQPNEAVMLDNSPLPDSEGAVDSQFIQQQPVGQPSADEAILESGTDTGDGAALLQDEVVVSMTDEGFTPTAVSLPVGGTVMFVNNGQGLHWPASDVHPTHEILPDFDAKRGLTTGERYSYTFTEPGNWRFHDHLHPSFTGTINIE</sequence>
<dbReference type="PANTHER" id="PTHR36507:SF1">
    <property type="entry name" value="BLL1555 PROTEIN"/>
    <property type="match status" value="1"/>
</dbReference>
<protein>
    <submittedName>
        <fullName evidence="1">Uncharacterized protein</fullName>
    </submittedName>
</protein>
<dbReference type="AlphaFoldDB" id="A0A2M6X0A9"/>
<dbReference type="Gene3D" id="2.60.40.420">
    <property type="entry name" value="Cupredoxins - blue copper proteins"/>
    <property type="match status" value="1"/>
</dbReference>
<comment type="caution">
    <text evidence="1">The sequence shown here is derived from an EMBL/GenBank/DDBJ whole genome shotgun (WGS) entry which is preliminary data.</text>
</comment>
<dbReference type="SUPFAM" id="SSF49503">
    <property type="entry name" value="Cupredoxins"/>
    <property type="match status" value="1"/>
</dbReference>
<organism evidence="1 2">
    <name type="scientific">Candidatus Andersenbacteria bacterium CG10_big_fil_rev_8_21_14_0_10_54_11</name>
    <dbReference type="NCBI Taxonomy" id="1974485"/>
    <lineage>
        <taxon>Bacteria</taxon>
        <taxon>Candidatus Anderseniibacteriota</taxon>
    </lineage>
</organism>
<evidence type="ECO:0000313" key="2">
    <source>
        <dbReference type="Proteomes" id="UP000230731"/>
    </source>
</evidence>
<dbReference type="EMBL" id="PEZP01000004">
    <property type="protein sequence ID" value="PIT98486.1"/>
    <property type="molecule type" value="Genomic_DNA"/>
</dbReference>
<reference evidence="2" key="1">
    <citation type="submission" date="2017-09" db="EMBL/GenBank/DDBJ databases">
        <title>Depth-based differentiation of microbial function through sediment-hosted aquifers and enrichment of novel symbionts in the deep terrestrial subsurface.</title>
        <authorList>
            <person name="Probst A.J."/>
            <person name="Ladd B."/>
            <person name="Jarett J.K."/>
            <person name="Geller-Mcgrath D.E."/>
            <person name="Sieber C.M.K."/>
            <person name="Emerson J.B."/>
            <person name="Anantharaman K."/>
            <person name="Thomas B.C."/>
            <person name="Malmstrom R."/>
            <person name="Stieglmeier M."/>
            <person name="Klingl A."/>
            <person name="Woyke T."/>
            <person name="Ryan C.M."/>
            <person name="Banfield J.F."/>
        </authorList>
    </citation>
    <scope>NUCLEOTIDE SEQUENCE [LARGE SCALE GENOMIC DNA]</scope>
</reference>